<keyword evidence="6" id="KW-0540">Nuclease</keyword>
<feature type="compositionally biased region" description="Polar residues" evidence="11">
    <location>
        <begin position="168"/>
        <end position="180"/>
    </location>
</feature>
<dbReference type="HOGENOM" id="CLU_006220_3_1_1"/>
<dbReference type="EMBL" id="KN818226">
    <property type="protein sequence ID" value="KIL69170.1"/>
    <property type="molecule type" value="Genomic_DNA"/>
</dbReference>
<feature type="region of interest" description="Disordered" evidence="11">
    <location>
        <begin position="143"/>
        <end position="180"/>
    </location>
</feature>
<dbReference type="Gene3D" id="3.60.15.10">
    <property type="entry name" value="Ribonuclease Z/Hydroxyacylglutathione hydrolase-like"/>
    <property type="match status" value="2"/>
</dbReference>
<keyword evidence="9" id="KW-0378">Hydrolase</keyword>
<evidence type="ECO:0000256" key="8">
    <source>
        <dbReference type="ARBA" id="ARBA00022759"/>
    </source>
</evidence>
<dbReference type="CDD" id="cd07718">
    <property type="entry name" value="RNaseZ_ELAC1_ELAC2-C-term-like_MBL-fold"/>
    <property type="match status" value="1"/>
</dbReference>
<dbReference type="InterPro" id="IPR047151">
    <property type="entry name" value="RNZ2-like"/>
</dbReference>
<accession>A0A0C2T047</accession>
<dbReference type="EC" id="3.1.26.11" evidence="4"/>
<evidence type="ECO:0000313" key="13">
    <source>
        <dbReference type="EMBL" id="KIL69170.1"/>
    </source>
</evidence>
<organism evidence="13 14">
    <name type="scientific">Amanita muscaria (strain Koide BX008)</name>
    <dbReference type="NCBI Taxonomy" id="946122"/>
    <lineage>
        <taxon>Eukaryota</taxon>
        <taxon>Fungi</taxon>
        <taxon>Dikarya</taxon>
        <taxon>Basidiomycota</taxon>
        <taxon>Agaricomycotina</taxon>
        <taxon>Agaricomycetes</taxon>
        <taxon>Agaricomycetidae</taxon>
        <taxon>Agaricales</taxon>
        <taxon>Pluteineae</taxon>
        <taxon>Amanitaceae</taxon>
        <taxon>Amanita</taxon>
    </lineage>
</organism>
<keyword evidence="10" id="KW-0862">Zinc</keyword>
<evidence type="ECO:0000256" key="5">
    <source>
        <dbReference type="ARBA" id="ARBA00022694"/>
    </source>
</evidence>
<sequence length="955" mass="105449">MNWSTSVLTSISSDTEPTIVVAFDNAKYIFNVGENTNRAFLQSRYNWKRTKGLFLTQLGTQRAGGLGGLMMTLTDGGISSLDVVGPTGLLHQLASMRMYTYRDTLHIQPIEAPSIPLSSPEPIYKDDNITVYGIPIAPSVPAQGDALGDSPLKQKRKRSPSPHRTSKRASITKTDPSLPTTTLEQISSQLGFSPSSLSGDLAQEWKTSLVKVMFPASKKHETKIAKEKGNERGETRKKGKPTAAIVEEHDLPEPDLEPGTENIDIYKRAKVPDGYHLQLPPFSYPGAGSPDSPPTLAYLVIGPRIRGKFDAKKAGQLGIPNGPIRRRLINGETVKFMVKSKQMEDGVLRDVEVEREVKPEDCVGESETPAVILILDIPSPAYIPSLLSSFSDPFFAKFKSRCPEDKKDHVMRAVFHILGDGVLEDERYVQFMNSFEEDEGPVHHLVASREHCSDPVTFTSAAFNQLRLNQLDESMFPIPQFSLQPRKDMSSIPHLPQSAQIMVTNHSISMRPFKAPSVETPVQDCFHPAIKAEKQVLLPPWTAKKFEAARKSIEAARRRRKRRRSVGSVQSDAESGSESSGSSTVRSRPGRDVGILPLGTGSAMPTKYRNVSSTLISIPNWGNVLLDAGEGTWGQLVRQFGLGNGPKVASSGNDIWQVLRDLKCIFISHIHADHHMGLATLLAKRRLLDPPPRDPLYLVSIRAVHLYLRELSDVQNLGIVDTEGTESGLPGSSVVPIMSEALHWKQFDTYQASGMWQIGGSEPWLDIQRSRRLAHTMCQSLGLDAFQTVDMYHRTRCYGTVLKHTDGWSIAFSGDTLPVNTLVQAGKDATVLIHEATMADDQEDLAKSKAHSTFGQAIATGKRMNAEHTLLTHFSARYPKMPPSSVLAGPDPGEDMTERAGSRSYPRRKRDPVVAVAFDHLNLTIGSMWKVMHYLPAVEQSFHDTVEDGDEMEPV</sequence>
<dbReference type="GO" id="GO:0046872">
    <property type="term" value="F:metal ion binding"/>
    <property type="evidence" value="ECO:0007669"/>
    <property type="project" value="UniProtKB-KW"/>
</dbReference>
<dbReference type="Pfam" id="PF13691">
    <property type="entry name" value="Lactamase_B_4"/>
    <property type="match status" value="1"/>
</dbReference>
<dbReference type="Pfam" id="PF23023">
    <property type="entry name" value="Anti-Pycsar_Apyc1"/>
    <property type="match status" value="1"/>
</dbReference>
<evidence type="ECO:0000256" key="7">
    <source>
        <dbReference type="ARBA" id="ARBA00022723"/>
    </source>
</evidence>
<keyword evidence="14" id="KW-1185">Reference proteome</keyword>
<evidence type="ECO:0000256" key="11">
    <source>
        <dbReference type="SAM" id="MobiDB-lite"/>
    </source>
</evidence>
<feature type="domain" description="tRNase Z endonuclease" evidence="12">
    <location>
        <begin position="7"/>
        <end position="59"/>
    </location>
</feature>
<gene>
    <name evidence="13" type="ORF">M378DRAFT_184409</name>
</gene>
<evidence type="ECO:0000256" key="1">
    <source>
        <dbReference type="ARBA" id="ARBA00000402"/>
    </source>
</evidence>
<comment type="catalytic activity">
    <reaction evidence="1">
        <text>Endonucleolytic cleavage of RNA, removing extra 3' nucleotides from tRNA precursor, generating 3' termini of tRNAs. A 3'-hydroxy group is left at the tRNA terminus and a 5'-phosphoryl group is left at the trailer molecule.</text>
        <dbReference type="EC" id="3.1.26.11"/>
    </reaction>
</comment>
<evidence type="ECO:0000256" key="3">
    <source>
        <dbReference type="ARBA" id="ARBA00007823"/>
    </source>
</evidence>
<evidence type="ECO:0000259" key="12">
    <source>
        <dbReference type="Pfam" id="PF13691"/>
    </source>
</evidence>
<dbReference type="GO" id="GO:0005739">
    <property type="term" value="C:mitochondrion"/>
    <property type="evidence" value="ECO:0007669"/>
    <property type="project" value="TreeGrafter"/>
</dbReference>
<evidence type="ECO:0000313" key="14">
    <source>
        <dbReference type="Proteomes" id="UP000054549"/>
    </source>
</evidence>
<feature type="compositionally biased region" description="Low complexity" evidence="11">
    <location>
        <begin position="574"/>
        <end position="583"/>
    </location>
</feature>
<comment type="cofactor">
    <cofactor evidence="2">
        <name>Zn(2+)</name>
        <dbReference type="ChEBI" id="CHEBI:29105"/>
    </cofactor>
</comment>
<feature type="region of interest" description="Disordered" evidence="11">
    <location>
        <begin position="555"/>
        <end position="599"/>
    </location>
</feature>
<dbReference type="GO" id="GO:1990180">
    <property type="term" value="P:mitochondrial tRNA 3'-end processing"/>
    <property type="evidence" value="ECO:0007669"/>
    <property type="project" value="TreeGrafter"/>
</dbReference>
<evidence type="ECO:0000256" key="2">
    <source>
        <dbReference type="ARBA" id="ARBA00001947"/>
    </source>
</evidence>
<dbReference type="SUPFAM" id="SSF56281">
    <property type="entry name" value="Metallo-hydrolase/oxidoreductase"/>
    <property type="match status" value="2"/>
</dbReference>
<proteinExistence type="inferred from homology"/>
<protein>
    <recommendedName>
        <fullName evidence="4">ribonuclease Z</fullName>
        <ecNumber evidence="4">3.1.26.11</ecNumber>
    </recommendedName>
</protein>
<dbReference type="OrthoDB" id="527344at2759"/>
<dbReference type="FunCoup" id="A0A0C2T047">
    <property type="interactions" value="603"/>
</dbReference>
<dbReference type="PANTHER" id="PTHR12553">
    <property type="entry name" value="ZINC PHOSPHODIESTERASE ELAC PROTEIN 2"/>
    <property type="match status" value="1"/>
</dbReference>
<evidence type="ECO:0000256" key="10">
    <source>
        <dbReference type="ARBA" id="ARBA00022833"/>
    </source>
</evidence>
<dbReference type="STRING" id="946122.A0A0C2T047"/>
<dbReference type="Proteomes" id="UP000054549">
    <property type="component" value="Unassembled WGS sequence"/>
</dbReference>
<reference evidence="13 14" key="1">
    <citation type="submission" date="2014-04" db="EMBL/GenBank/DDBJ databases">
        <title>Evolutionary Origins and Diversification of the Mycorrhizal Mutualists.</title>
        <authorList>
            <consortium name="DOE Joint Genome Institute"/>
            <consortium name="Mycorrhizal Genomics Consortium"/>
            <person name="Kohler A."/>
            <person name="Kuo A."/>
            <person name="Nagy L.G."/>
            <person name="Floudas D."/>
            <person name="Copeland A."/>
            <person name="Barry K.W."/>
            <person name="Cichocki N."/>
            <person name="Veneault-Fourrey C."/>
            <person name="LaButti K."/>
            <person name="Lindquist E.A."/>
            <person name="Lipzen A."/>
            <person name="Lundell T."/>
            <person name="Morin E."/>
            <person name="Murat C."/>
            <person name="Riley R."/>
            <person name="Ohm R."/>
            <person name="Sun H."/>
            <person name="Tunlid A."/>
            <person name="Henrissat B."/>
            <person name="Grigoriev I.V."/>
            <person name="Hibbett D.S."/>
            <person name="Martin F."/>
        </authorList>
    </citation>
    <scope>NUCLEOTIDE SEQUENCE [LARGE SCALE GENOMIC DNA]</scope>
    <source>
        <strain evidence="13 14">Koide BX008</strain>
    </source>
</reference>
<evidence type="ECO:0000256" key="4">
    <source>
        <dbReference type="ARBA" id="ARBA00012477"/>
    </source>
</evidence>
<keyword evidence="7" id="KW-0479">Metal-binding</keyword>
<evidence type="ECO:0000256" key="9">
    <source>
        <dbReference type="ARBA" id="ARBA00022801"/>
    </source>
</evidence>
<feature type="compositionally biased region" description="Basic residues" evidence="11">
    <location>
        <begin position="153"/>
        <end position="167"/>
    </location>
</feature>
<dbReference type="PANTHER" id="PTHR12553:SF49">
    <property type="entry name" value="ZINC PHOSPHODIESTERASE ELAC PROTEIN 2"/>
    <property type="match status" value="1"/>
</dbReference>
<dbReference type="InterPro" id="IPR027794">
    <property type="entry name" value="tRNase_Z_dom"/>
</dbReference>
<evidence type="ECO:0000256" key="6">
    <source>
        <dbReference type="ARBA" id="ARBA00022722"/>
    </source>
</evidence>
<comment type="similarity">
    <text evidence="3">Belongs to the RNase Z family.</text>
</comment>
<dbReference type="InParanoid" id="A0A0C2T047"/>
<dbReference type="GO" id="GO:0042781">
    <property type="term" value="F:3'-tRNA processing endoribonuclease activity"/>
    <property type="evidence" value="ECO:0007669"/>
    <property type="project" value="UniProtKB-EC"/>
</dbReference>
<dbReference type="AlphaFoldDB" id="A0A0C2T047"/>
<feature type="region of interest" description="Disordered" evidence="11">
    <location>
        <begin position="881"/>
        <end position="907"/>
    </location>
</feature>
<name>A0A0C2T047_AMAMK</name>
<keyword evidence="5" id="KW-0819">tRNA processing</keyword>
<keyword evidence="8" id="KW-0255">Endonuclease</keyword>
<dbReference type="InterPro" id="IPR036866">
    <property type="entry name" value="RibonucZ/Hydroxyglut_hydro"/>
</dbReference>